<dbReference type="Gene3D" id="3.30.70.790">
    <property type="entry name" value="UreE, C-terminal domain"/>
    <property type="match status" value="1"/>
</dbReference>
<dbReference type="RefSeq" id="WP_119892370.1">
    <property type="nucleotide sequence ID" value="NZ_CP032419.1"/>
</dbReference>
<feature type="domain" description="DUF2007" evidence="1">
    <location>
        <begin position="1"/>
        <end position="65"/>
    </location>
</feature>
<sequence>MQRIYEPQDLIEAELLVGMLASEGVEAHLTGGHLLGAVGELPIGGLLGLLVVNEQAERARGLIAAYNAAQPLPGDEPESFPGVLLC</sequence>
<evidence type="ECO:0000259" key="1">
    <source>
        <dbReference type="Pfam" id="PF09413"/>
    </source>
</evidence>
<proteinExistence type="predicted"/>
<dbReference type="InterPro" id="IPR018551">
    <property type="entry name" value="DUF2007"/>
</dbReference>
<dbReference type="Proteomes" id="UP000265560">
    <property type="component" value="Chromosome"/>
</dbReference>
<protein>
    <submittedName>
        <fullName evidence="2">DUF2007 domain-containing protein</fullName>
    </submittedName>
</protein>
<dbReference type="KEGG" id="pcav:D3880_04815"/>
<accession>A0A385YYB4</accession>
<dbReference type="OrthoDB" id="6197669at2"/>
<evidence type="ECO:0000313" key="3">
    <source>
        <dbReference type="Proteomes" id="UP000265560"/>
    </source>
</evidence>
<keyword evidence="3" id="KW-1185">Reference proteome</keyword>
<dbReference type="AlphaFoldDB" id="A0A385YYB4"/>
<organism evidence="2 3">
    <name type="scientific">Pseudomonas cavernae</name>
    <dbReference type="NCBI Taxonomy" id="2320867"/>
    <lineage>
        <taxon>Bacteria</taxon>
        <taxon>Pseudomonadati</taxon>
        <taxon>Pseudomonadota</taxon>
        <taxon>Gammaproteobacteria</taxon>
        <taxon>Pseudomonadales</taxon>
        <taxon>Pseudomonadaceae</taxon>
        <taxon>Pseudomonas</taxon>
    </lineage>
</organism>
<evidence type="ECO:0000313" key="2">
    <source>
        <dbReference type="EMBL" id="AYC31746.1"/>
    </source>
</evidence>
<reference evidence="3" key="1">
    <citation type="submission" date="2018-09" db="EMBL/GenBank/DDBJ databases">
        <authorList>
            <person name="Zhu H."/>
        </authorList>
    </citation>
    <scope>NUCLEOTIDE SEQUENCE [LARGE SCALE GENOMIC DNA]</scope>
    <source>
        <strain evidence="3">K2W31S-8</strain>
    </source>
</reference>
<gene>
    <name evidence="2" type="ORF">D3880_04815</name>
</gene>
<name>A0A385YYB4_9PSED</name>
<dbReference type="Pfam" id="PF09413">
    <property type="entry name" value="DUF2007"/>
    <property type="match status" value="1"/>
</dbReference>
<dbReference type="EMBL" id="CP032419">
    <property type="protein sequence ID" value="AYC31746.1"/>
    <property type="molecule type" value="Genomic_DNA"/>
</dbReference>